<dbReference type="Proteomes" id="UP000192917">
    <property type="component" value="Unassembled WGS sequence"/>
</dbReference>
<dbReference type="GO" id="GO:0051470">
    <property type="term" value="P:ectoine transmembrane transport"/>
    <property type="evidence" value="ECO:0007669"/>
    <property type="project" value="InterPro"/>
</dbReference>
<dbReference type="STRING" id="560819.SAMN05428998_12143"/>
<dbReference type="GO" id="GO:0033294">
    <property type="term" value="F:ectoine binding"/>
    <property type="evidence" value="ECO:0007669"/>
    <property type="project" value="InterPro"/>
</dbReference>
<gene>
    <name evidence="4" type="ORF">SAMN05428998_12143</name>
</gene>
<organism evidence="4 5">
    <name type="scientific">Tistlia consotensis USBA 355</name>
    <dbReference type="NCBI Taxonomy" id="560819"/>
    <lineage>
        <taxon>Bacteria</taxon>
        <taxon>Pseudomonadati</taxon>
        <taxon>Pseudomonadota</taxon>
        <taxon>Alphaproteobacteria</taxon>
        <taxon>Rhodospirillales</taxon>
        <taxon>Rhodovibrionaceae</taxon>
        <taxon>Tistlia</taxon>
    </lineage>
</organism>
<name>A0A1Y6CIN9_9PROT</name>
<dbReference type="Gene3D" id="3.40.190.10">
    <property type="entry name" value="Periplasmic binding protein-like II"/>
    <property type="match status" value="2"/>
</dbReference>
<evidence type="ECO:0000256" key="2">
    <source>
        <dbReference type="SAM" id="SignalP"/>
    </source>
</evidence>
<feature type="signal peptide" evidence="2">
    <location>
        <begin position="1"/>
        <end position="38"/>
    </location>
</feature>
<dbReference type="InterPro" id="IPR014337">
    <property type="entry name" value="Ectoine_EhuB"/>
</dbReference>
<evidence type="ECO:0000313" key="5">
    <source>
        <dbReference type="Proteomes" id="UP000192917"/>
    </source>
</evidence>
<keyword evidence="5" id="KW-1185">Reference proteome</keyword>
<dbReference type="SMART" id="SM00062">
    <property type="entry name" value="PBPb"/>
    <property type="match status" value="1"/>
</dbReference>
<dbReference type="PROSITE" id="PS51318">
    <property type="entry name" value="TAT"/>
    <property type="match status" value="1"/>
</dbReference>
<protein>
    <submittedName>
        <fullName evidence="4">Amino acid ABC transporter substrate-binding protein, PAAT family</fullName>
    </submittedName>
</protein>
<dbReference type="PANTHER" id="PTHR35936">
    <property type="entry name" value="MEMBRANE-BOUND LYTIC MUREIN TRANSGLYCOSYLASE F"/>
    <property type="match status" value="1"/>
</dbReference>
<dbReference type="Pfam" id="PF00497">
    <property type="entry name" value="SBP_bac_3"/>
    <property type="match status" value="1"/>
</dbReference>
<dbReference type="EMBL" id="FWZX01000021">
    <property type="protein sequence ID" value="SMF56944.1"/>
    <property type="molecule type" value="Genomic_DNA"/>
</dbReference>
<dbReference type="PANTHER" id="PTHR35936:SF17">
    <property type="entry name" value="ARGININE-BINDING EXTRACELLULAR PROTEIN ARTP"/>
    <property type="match status" value="1"/>
</dbReference>
<evidence type="ECO:0000313" key="4">
    <source>
        <dbReference type="EMBL" id="SMF56944.1"/>
    </source>
</evidence>
<keyword evidence="1 2" id="KW-0732">Signal</keyword>
<sequence length="295" mass="30676">MGEQFTRRSALGRAALGLVALGVVAVAAAALVAGTAHAESTLEKARKQGYIRIGFANEAPFGYATPAGKLTGEAPEVAKAILKKMGIPEVDGVLTEFGSLIPGLQAHRFDIIAAGMFVNPKRCQQIAFSEPSYGIGQAMLVKKGNPKKIVDYSTIAKSPDLKLAVMAGAVEGGYAKEAGVPQDQVIQLPDPPSLLAAVQSGRADAAALTALSIANLAAKGEGVESTKPFGMVAGKSVKGHGAFGFRKEDKELLAEFNKQLKAFIGTPEHIALVEPFGFGKDYLPNKTTAELCAGK</sequence>
<dbReference type="InterPro" id="IPR001638">
    <property type="entry name" value="Solute-binding_3/MltF_N"/>
</dbReference>
<dbReference type="CDD" id="cd01002">
    <property type="entry name" value="PBP2_Ehub_like"/>
    <property type="match status" value="1"/>
</dbReference>
<reference evidence="4 5" key="1">
    <citation type="submission" date="2017-04" db="EMBL/GenBank/DDBJ databases">
        <authorList>
            <person name="Afonso C.L."/>
            <person name="Miller P.J."/>
            <person name="Scott M.A."/>
            <person name="Spackman E."/>
            <person name="Goraichik I."/>
            <person name="Dimitrov K.M."/>
            <person name="Suarez D.L."/>
            <person name="Swayne D.E."/>
        </authorList>
    </citation>
    <scope>NUCLEOTIDE SEQUENCE [LARGE SCALE GENOMIC DNA]</scope>
    <source>
        <strain evidence="4 5">USBA 355</strain>
    </source>
</reference>
<dbReference type="SUPFAM" id="SSF53850">
    <property type="entry name" value="Periplasmic binding protein-like II"/>
    <property type="match status" value="1"/>
</dbReference>
<evidence type="ECO:0000256" key="1">
    <source>
        <dbReference type="ARBA" id="ARBA00022729"/>
    </source>
</evidence>
<dbReference type="RefSeq" id="WP_085124778.1">
    <property type="nucleotide sequence ID" value="NZ_FWZX01000021.1"/>
</dbReference>
<accession>A0A1Y6CIN9</accession>
<feature type="chain" id="PRO_5013277839" evidence="2">
    <location>
        <begin position="39"/>
        <end position="295"/>
    </location>
</feature>
<proteinExistence type="predicted"/>
<evidence type="ECO:0000259" key="3">
    <source>
        <dbReference type="SMART" id="SM00062"/>
    </source>
</evidence>
<dbReference type="NCBIfam" id="TIGR02995">
    <property type="entry name" value="ectoine_ehuB"/>
    <property type="match status" value="1"/>
</dbReference>
<feature type="domain" description="Solute-binding protein family 3/N-terminal" evidence="3">
    <location>
        <begin position="50"/>
        <end position="280"/>
    </location>
</feature>
<dbReference type="InterPro" id="IPR006311">
    <property type="entry name" value="TAT_signal"/>
</dbReference>
<dbReference type="AlphaFoldDB" id="A0A1Y6CIN9"/>